<feature type="non-terminal residue" evidence="2">
    <location>
        <position position="1"/>
    </location>
</feature>
<dbReference type="NCBIfam" id="TIGR04131">
    <property type="entry name" value="Bac_Flav_CTERM"/>
    <property type="match status" value="1"/>
</dbReference>
<sequence length="305" mass="32860">NDTLNGNPVVIGTSPGQVSLTAVTVPAGLTLNADGTVTVAPNTPAGNYTVEYTICEVTNPTNCSTVSSTVVVSAIIPVSKPSIAIVKTAHFNDENGDGNAKVGETITYNFAVTNTGNVALTNVYIVDPLIGITMTGGPIYLAVGEEDTTSFTGIYSIVQADINLGSISNQAEVFGTSPDHIVVKDKSDDSSVLGDKPTVLPISGCVIKVFNAISPNEDKKNERFYIQGIECYPDNRVEIYNRWGVLVFEREHYDNVNTVFRGFSEGRTTIKSTEGLPEGTYYYVLKYKDNESNMYQQAGYLYLSK</sequence>
<protein>
    <recommendedName>
        <fullName evidence="1">DUF7507 domain-containing protein</fullName>
    </recommendedName>
</protein>
<dbReference type="InterPro" id="IPR055354">
    <property type="entry name" value="DUF7507"/>
</dbReference>
<dbReference type="NCBIfam" id="TIGR01451">
    <property type="entry name" value="B_ant_repeat"/>
    <property type="match status" value="1"/>
</dbReference>
<dbReference type="InterPro" id="IPR047589">
    <property type="entry name" value="DUF11_rpt"/>
</dbReference>
<organism evidence="2 3">
    <name type="scientific">Flavobacterium oncorhynchi</name>
    <dbReference type="NCBI Taxonomy" id="728056"/>
    <lineage>
        <taxon>Bacteria</taxon>
        <taxon>Pseudomonadati</taxon>
        <taxon>Bacteroidota</taxon>
        <taxon>Flavobacteriia</taxon>
        <taxon>Flavobacteriales</taxon>
        <taxon>Flavobacteriaceae</taxon>
        <taxon>Flavobacterium</taxon>
    </lineage>
</organism>
<dbReference type="Pfam" id="PF13585">
    <property type="entry name" value="CHU_C"/>
    <property type="match status" value="1"/>
</dbReference>
<gene>
    <name evidence="2" type="ORF">B0A75_20080</name>
</gene>
<dbReference type="RefSeq" id="WP_123872423.1">
    <property type="nucleotide sequence ID" value="NZ_MUHA01000042.1"/>
</dbReference>
<comment type="caution">
    <text evidence="2">The sequence shown here is derived from an EMBL/GenBank/DDBJ whole genome shotgun (WGS) entry which is preliminary data.</text>
</comment>
<accession>A0A226HK68</accession>
<evidence type="ECO:0000313" key="3">
    <source>
        <dbReference type="Proteomes" id="UP000198336"/>
    </source>
</evidence>
<dbReference type="Pfam" id="PF24346">
    <property type="entry name" value="DUF7507"/>
    <property type="match status" value="1"/>
</dbReference>
<dbReference type="EMBL" id="MUHA01000042">
    <property type="protein sequence ID" value="OXA93880.1"/>
    <property type="molecule type" value="Genomic_DNA"/>
</dbReference>
<dbReference type="AlphaFoldDB" id="A0A226HK68"/>
<feature type="domain" description="DUF7507" evidence="1">
    <location>
        <begin position="80"/>
        <end position="185"/>
    </location>
</feature>
<evidence type="ECO:0000313" key="2">
    <source>
        <dbReference type="EMBL" id="OXA93880.1"/>
    </source>
</evidence>
<dbReference type="InterPro" id="IPR026341">
    <property type="entry name" value="T9SS_type_B"/>
</dbReference>
<reference evidence="2 3" key="1">
    <citation type="submission" date="2016-11" db="EMBL/GenBank/DDBJ databases">
        <title>Whole genomes of Flavobacteriaceae.</title>
        <authorList>
            <person name="Stine C."/>
            <person name="Li C."/>
            <person name="Tadesse D."/>
        </authorList>
    </citation>
    <scope>NUCLEOTIDE SEQUENCE [LARGE SCALE GENOMIC DNA]</scope>
    <source>
        <strain evidence="2 3">CCUG 59446</strain>
    </source>
</reference>
<dbReference type="Proteomes" id="UP000198336">
    <property type="component" value="Unassembled WGS sequence"/>
</dbReference>
<proteinExistence type="predicted"/>
<name>A0A226HK68_9FLAO</name>
<keyword evidence="3" id="KW-1185">Reference proteome</keyword>
<evidence type="ECO:0000259" key="1">
    <source>
        <dbReference type="Pfam" id="PF24346"/>
    </source>
</evidence>